<dbReference type="Pfam" id="PF20151">
    <property type="entry name" value="DUF6533"/>
    <property type="match status" value="1"/>
</dbReference>
<feature type="domain" description="DUF6533" evidence="2">
    <location>
        <begin position="20"/>
        <end position="64"/>
    </location>
</feature>
<dbReference type="EMBL" id="KV426527">
    <property type="protein sequence ID" value="KZV80053.1"/>
    <property type="molecule type" value="Genomic_DNA"/>
</dbReference>
<keyword evidence="1" id="KW-0812">Transmembrane</keyword>
<dbReference type="InterPro" id="IPR045340">
    <property type="entry name" value="DUF6533"/>
</dbReference>
<keyword evidence="4" id="KW-1185">Reference proteome</keyword>
<feature type="transmembrane region" description="Helical" evidence="1">
    <location>
        <begin position="130"/>
        <end position="150"/>
    </location>
</feature>
<keyword evidence="1" id="KW-0472">Membrane</keyword>
<evidence type="ECO:0000313" key="3">
    <source>
        <dbReference type="EMBL" id="KZV80053.1"/>
    </source>
</evidence>
<accession>A0A165B8C9</accession>
<evidence type="ECO:0000259" key="2">
    <source>
        <dbReference type="Pfam" id="PF20151"/>
    </source>
</evidence>
<feature type="transmembrane region" description="Helical" evidence="1">
    <location>
        <begin position="182"/>
        <end position="203"/>
    </location>
</feature>
<organism evidence="3 4">
    <name type="scientific">Exidia glandulosa HHB12029</name>
    <dbReference type="NCBI Taxonomy" id="1314781"/>
    <lineage>
        <taxon>Eukaryota</taxon>
        <taxon>Fungi</taxon>
        <taxon>Dikarya</taxon>
        <taxon>Basidiomycota</taxon>
        <taxon>Agaricomycotina</taxon>
        <taxon>Agaricomycetes</taxon>
        <taxon>Auriculariales</taxon>
        <taxon>Exidiaceae</taxon>
        <taxon>Exidia</taxon>
    </lineage>
</organism>
<feature type="transmembrane region" description="Helical" evidence="1">
    <location>
        <begin position="224"/>
        <end position="240"/>
    </location>
</feature>
<proteinExistence type="predicted"/>
<protein>
    <recommendedName>
        <fullName evidence="2">DUF6533 domain-containing protein</fullName>
    </recommendedName>
</protein>
<sequence>MDRPEFIPAVIDGMTSGSWASVAGIAWTLYDHALTLGDEVNYVWTKPPGWGTLLFFLIRYFGLASQLSRFVQDVQSYTTVTAIAKIGHISPGLRPGPVNWVVLCQFALFYLVEIALQMRIYAIYMRSRRLALFNAALFTAEIGTMLYLWWLSGCRTETMNDAWGSYRSRPVTACAETSGFPWYWVPAAVFEIWLASLAVYKVIQRIPRETFKSEILSVVLKDSVLYFCMITVVLCIHLISSSIEPLYFQLGIHFVSAGLTVGGSRLILHLRRTYYRRLDVTLTLLQSVIVFRERTITSFWDVDS</sequence>
<dbReference type="AlphaFoldDB" id="A0A165B8C9"/>
<dbReference type="Proteomes" id="UP000077266">
    <property type="component" value="Unassembled WGS sequence"/>
</dbReference>
<evidence type="ECO:0000313" key="4">
    <source>
        <dbReference type="Proteomes" id="UP000077266"/>
    </source>
</evidence>
<dbReference type="OrthoDB" id="3258294at2759"/>
<reference evidence="3 4" key="1">
    <citation type="journal article" date="2016" name="Mol. Biol. Evol.">
        <title>Comparative Genomics of Early-Diverging Mushroom-Forming Fungi Provides Insights into the Origins of Lignocellulose Decay Capabilities.</title>
        <authorList>
            <person name="Nagy L.G."/>
            <person name="Riley R."/>
            <person name="Tritt A."/>
            <person name="Adam C."/>
            <person name="Daum C."/>
            <person name="Floudas D."/>
            <person name="Sun H."/>
            <person name="Yadav J.S."/>
            <person name="Pangilinan J."/>
            <person name="Larsson K.H."/>
            <person name="Matsuura K."/>
            <person name="Barry K."/>
            <person name="Labutti K."/>
            <person name="Kuo R."/>
            <person name="Ohm R.A."/>
            <person name="Bhattacharya S.S."/>
            <person name="Shirouzu T."/>
            <person name="Yoshinaga Y."/>
            <person name="Martin F.M."/>
            <person name="Grigoriev I.V."/>
            <person name="Hibbett D.S."/>
        </authorList>
    </citation>
    <scope>NUCLEOTIDE SEQUENCE [LARGE SCALE GENOMIC DNA]</scope>
    <source>
        <strain evidence="3 4">HHB12029</strain>
    </source>
</reference>
<keyword evidence="1" id="KW-1133">Transmembrane helix</keyword>
<feature type="transmembrane region" description="Helical" evidence="1">
    <location>
        <begin position="246"/>
        <end position="268"/>
    </location>
</feature>
<evidence type="ECO:0000256" key="1">
    <source>
        <dbReference type="SAM" id="Phobius"/>
    </source>
</evidence>
<dbReference type="InParanoid" id="A0A165B8C9"/>
<gene>
    <name evidence="3" type="ORF">EXIGLDRAFT_733693</name>
</gene>
<name>A0A165B8C9_EXIGL</name>